<dbReference type="Proteomes" id="UP000317122">
    <property type="component" value="Unassembled WGS sequence"/>
</dbReference>
<dbReference type="OrthoDB" id="7914379at2"/>
<comment type="caution">
    <text evidence="2">The sequence shown here is derived from an EMBL/GenBank/DDBJ whole genome shotgun (WGS) entry which is preliminary data.</text>
</comment>
<gene>
    <name evidence="2" type="ORF">IQ26_02126</name>
</gene>
<dbReference type="RefSeq" id="WP_162457920.1">
    <property type="nucleotide sequence ID" value="NZ_BSPF01000047.1"/>
</dbReference>
<accession>A0A562P2P0</accession>
<keyword evidence="3" id="KW-1185">Reference proteome</keyword>
<name>A0A562P2P0_9HYPH</name>
<protein>
    <submittedName>
        <fullName evidence="2">AefR-like transcriptional repressor</fullName>
    </submittedName>
</protein>
<organism evidence="2 3">
    <name type="scientific">Mesorhizobium tianshanense</name>
    <dbReference type="NCBI Taxonomy" id="39844"/>
    <lineage>
        <taxon>Bacteria</taxon>
        <taxon>Pseudomonadati</taxon>
        <taxon>Pseudomonadota</taxon>
        <taxon>Alphaproteobacteria</taxon>
        <taxon>Hyphomicrobiales</taxon>
        <taxon>Phyllobacteriaceae</taxon>
        <taxon>Mesorhizobium</taxon>
    </lineage>
</organism>
<dbReference type="Gene3D" id="1.10.357.10">
    <property type="entry name" value="Tetracycline Repressor, domain 2"/>
    <property type="match status" value="1"/>
</dbReference>
<feature type="domain" description="Transcriptional regulator TetR C-terminal Proteobacteria type" evidence="1">
    <location>
        <begin position="18"/>
        <end position="62"/>
    </location>
</feature>
<reference evidence="2 3" key="1">
    <citation type="journal article" date="2015" name="Stand. Genomic Sci.">
        <title>Genomic Encyclopedia of Bacterial and Archaeal Type Strains, Phase III: the genomes of soil and plant-associated and newly described type strains.</title>
        <authorList>
            <person name="Whitman W.B."/>
            <person name="Woyke T."/>
            <person name="Klenk H.P."/>
            <person name="Zhou Y."/>
            <person name="Lilburn T.G."/>
            <person name="Beck B.J."/>
            <person name="De Vos P."/>
            <person name="Vandamme P."/>
            <person name="Eisen J.A."/>
            <person name="Garrity G."/>
            <person name="Hugenholtz P."/>
            <person name="Kyrpides N.C."/>
        </authorList>
    </citation>
    <scope>NUCLEOTIDE SEQUENCE [LARGE SCALE GENOMIC DNA]</scope>
    <source>
        <strain evidence="2 3">CGMCC 1.2546</strain>
    </source>
</reference>
<dbReference type="AlphaFoldDB" id="A0A562P2P0"/>
<dbReference type="Pfam" id="PF14246">
    <property type="entry name" value="TetR_C_7"/>
    <property type="match status" value="1"/>
</dbReference>
<proteinExistence type="predicted"/>
<evidence type="ECO:0000313" key="2">
    <source>
        <dbReference type="EMBL" id="TWI38705.1"/>
    </source>
</evidence>
<dbReference type="InterPro" id="IPR039536">
    <property type="entry name" value="TetR_C_Proteobacteria"/>
</dbReference>
<evidence type="ECO:0000313" key="3">
    <source>
        <dbReference type="Proteomes" id="UP000317122"/>
    </source>
</evidence>
<evidence type="ECO:0000259" key="1">
    <source>
        <dbReference type="Pfam" id="PF14246"/>
    </source>
</evidence>
<sequence length="68" mass="7700">MKQARSAWLLTGEPSEIAEQFAGLLWGCLMVRLMLRVVDQPSPRQMVQRAHKATVAFLRLYAQTDAGR</sequence>
<dbReference type="EMBL" id="VLKT01000011">
    <property type="protein sequence ID" value="TWI38705.1"/>
    <property type="molecule type" value="Genomic_DNA"/>
</dbReference>